<evidence type="ECO:0000256" key="1">
    <source>
        <dbReference type="SAM" id="Phobius"/>
    </source>
</evidence>
<dbReference type="OrthoDB" id="3748887at2"/>
<evidence type="ECO:0000313" key="2">
    <source>
        <dbReference type="EMBL" id="KJL47146.1"/>
    </source>
</evidence>
<gene>
    <name evidence="2" type="ORF">RS84_01931</name>
</gene>
<evidence type="ECO:0008006" key="4">
    <source>
        <dbReference type="Google" id="ProtNLM"/>
    </source>
</evidence>
<organism evidence="2 3">
    <name type="scientific">Microbacterium hydrocarbonoxydans</name>
    <dbReference type="NCBI Taxonomy" id="273678"/>
    <lineage>
        <taxon>Bacteria</taxon>
        <taxon>Bacillati</taxon>
        <taxon>Actinomycetota</taxon>
        <taxon>Actinomycetes</taxon>
        <taxon>Micrococcales</taxon>
        <taxon>Microbacteriaceae</taxon>
        <taxon>Microbacterium</taxon>
    </lineage>
</organism>
<dbReference type="AlphaFoldDB" id="A0A0M2HKB8"/>
<feature type="transmembrane region" description="Helical" evidence="1">
    <location>
        <begin position="22"/>
        <end position="45"/>
    </location>
</feature>
<comment type="caution">
    <text evidence="2">The sequence shown here is derived from an EMBL/GenBank/DDBJ whole genome shotgun (WGS) entry which is preliminary data.</text>
</comment>
<protein>
    <recommendedName>
        <fullName evidence="4">SHOCT domain-containing protein</fullName>
    </recommendedName>
</protein>
<reference evidence="2 3" key="1">
    <citation type="submission" date="2015-02" db="EMBL/GenBank/DDBJ databases">
        <title>Draft genome sequences of ten Microbacterium spp. with emphasis on heavy metal contaminated environments.</title>
        <authorList>
            <person name="Corretto E."/>
        </authorList>
    </citation>
    <scope>NUCLEOTIDE SEQUENCE [LARGE SCALE GENOMIC DNA]</scope>
    <source>
        <strain evidence="2 3">SA35</strain>
    </source>
</reference>
<keyword evidence="1" id="KW-0472">Membrane</keyword>
<evidence type="ECO:0000313" key="3">
    <source>
        <dbReference type="Proteomes" id="UP000033900"/>
    </source>
</evidence>
<dbReference type="RefSeq" id="WP_045258085.1">
    <property type="nucleotide sequence ID" value="NZ_JYJB01000009.1"/>
</dbReference>
<proteinExistence type="predicted"/>
<keyword evidence="1" id="KW-1133">Transmembrane helix</keyword>
<dbReference type="STRING" id="273678.RS84_01931"/>
<dbReference type="EMBL" id="JYJB01000009">
    <property type="protein sequence ID" value="KJL47146.1"/>
    <property type="molecule type" value="Genomic_DNA"/>
</dbReference>
<keyword evidence="1" id="KW-0812">Transmembrane</keyword>
<dbReference type="PATRIC" id="fig|273678.4.peg.1934"/>
<keyword evidence="3" id="KW-1185">Reference proteome</keyword>
<name>A0A0M2HKB8_9MICO</name>
<dbReference type="Proteomes" id="UP000033900">
    <property type="component" value="Unassembled WGS sequence"/>
</dbReference>
<accession>A0A0M2HKB8</accession>
<sequence length="100" mass="11251">MLSTVAAMTAQHVGYWGGGAPFWPFFIIFPLMFLLVVGLIISLVVRRRRFGAYGPPWAQAHTPGARSAEQTLAERFAKGDIDETEYRARLEVLRANRPEM</sequence>